<dbReference type="EMBL" id="JACIHM010000003">
    <property type="protein sequence ID" value="MBB4447044.1"/>
    <property type="molecule type" value="Genomic_DNA"/>
</dbReference>
<dbReference type="Proteomes" id="UP000520770">
    <property type="component" value="Unassembled WGS sequence"/>
</dbReference>
<organism evidence="3 6">
    <name type="scientific">Aliirhizobium cellulosilyticum</name>
    <dbReference type="NCBI Taxonomy" id="393664"/>
    <lineage>
        <taxon>Bacteria</taxon>
        <taxon>Pseudomonadati</taxon>
        <taxon>Pseudomonadota</taxon>
        <taxon>Alphaproteobacteria</taxon>
        <taxon>Hyphomicrobiales</taxon>
        <taxon>Rhizobiaceae</taxon>
        <taxon>Aliirhizobium</taxon>
    </lineage>
</organism>
<evidence type="ECO:0000313" key="1">
    <source>
        <dbReference type="EMBL" id="MBB4349366.1"/>
    </source>
</evidence>
<dbReference type="Proteomes" id="UP000524535">
    <property type="component" value="Unassembled WGS sequence"/>
</dbReference>
<evidence type="ECO:0000313" key="2">
    <source>
        <dbReference type="EMBL" id="MBB4412412.1"/>
    </source>
</evidence>
<name>A0A7W6UZ70_9HYPH</name>
<protein>
    <submittedName>
        <fullName evidence="3">Uncharacterized protein</fullName>
    </submittedName>
</protein>
<dbReference type="EMBL" id="JACIGY010000003">
    <property type="protein sequence ID" value="MBB4412412.1"/>
    <property type="molecule type" value="Genomic_DNA"/>
</dbReference>
<dbReference type="RefSeq" id="WP_183824490.1">
    <property type="nucleotide sequence ID" value="NZ_JACIGW010000003.1"/>
</dbReference>
<proteinExistence type="predicted"/>
<sequence length="109" mass="12166">MVQNMPIPSSSFFMSVVAPTPVLKEQAAAITVGERTNIIQRLSSKLTEMSEIARLQQRYDLHKMYVELSKSFLLDADEIAAAGFGPLLIEKMSHSVSRLARNFSLESSY</sequence>
<dbReference type="EMBL" id="JACIGW010000003">
    <property type="protein sequence ID" value="MBB4349366.1"/>
    <property type="molecule type" value="Genomic_DNA"/>
</dbReference>
<keyword evidence="5" id="KW-1185">Reference proteome</keyword>
<accession>A0A7W6UZ70</accession>
<reference evidence="4 5" key="1">
    <citation type="submission" date="2020-08" db="EMBL/GenBank/DDBJ databases">
        <title>Genomic Encyclopedia of Type Strains, Phase IV (KMG-V): Genome sequencing to study the core and pangenomes of soil and plant-associated prokaryotes.</title>
        <authorList>
            <person name="Whitman W."/>
        </authorList>
    </citation>
    <scope>NUCLEOTIDE SEQUENCE [LARGE SCALE GENOMIC DNA]</scope>
    <source>
        <strain evidence="2 5">SEMIA 444</strain>
        <strain evidence="1 4">SEMIA 448</strain>
        <strain evidence="3 6">SEMIA 452</strain>
    </source>
</reference>
<evidence type="ECO:0000313" key="5">
    <source>
        <dbReference type="Proteomes" id="UP000524535"/>
    </source>
</evidence>
<gene>
    <name evidence="2" type="ORF">GGE31_002925</name>
    <name evidence="1" type="ORF">GGE33_003128</name>
    <name evidence="3" type="ORF">GGE35_002866</name>
</gene>
<evidence type="ECO:0000313" key="6">
    <source>
        <dbReference type="Proteomes" id="UP000576087"/>
    </source>
</evidence>
<evidence type="ECO:0000313" key="4">
    <source>
        <dbReference type="Proteomes" id="UP000520770"/>
    </source>
</evidence>
<dbReference type="AlphaFoldDB" id="A0A7W6UZ70"/>
<comment type="caution">
    <text evidence="3">The sequence shown here is derived from an EMBL/GenBank/DDBJ whole genome shotgun (WGS) entry which is preliminary data.</text>
</comment>
<evidence type="ECO:0000313" key="3">
    <source>
        <dbReference type="EMBL" id="MBB4447044.1"/>
    </source>
</evidence>
<dbReference type="Proteomes" id="UP000576087">
    <property type="component" value="Unassembled WGS sequence"/>
</dbReference>